<proteinExistence type="predicted"/>
<reference evidence="1 2" key="1">
    <citation type="submission" date="2024-07" db="EMBL/GenBank/DDBJ databases">
        <title>Section-level genome sequencing and comparative genomics of Aspergillus sections Usti and Cavernicolus.</title>
        <authorList>
            <consortium name="Lawrence Berkeley National Laboratory"/>
            <person name="Nybo J.L."/>
            <person name="Vesth T.C."/>
            <person name="Theobald S."/>
            <person name="Frisvad J.C."/>
            <person name="Larsen T.O."/>
            <person name="Kjaerboelling I."/>
            <person name="Rothschild-Mancinelli K."/>
            <person name="Lyhne E.K."/>
            <person name="Kogle M.E."/>
            <person name="Barry K."/>
            <person name="Clum A."/>
            <person name="Na H."/>
            <person name="Ledsgaard L."/>
            <person name="Lin J."/>
            <person name="Lipzen A."/>
            <person name="Kuo A."/>
            <person name="Riley R."/>
            <person name="Mondo S."/>
            <person name="Labutti K."/>
            <person name="Haridas S."/>
            <person name="Pangalinan J."/>
            <person name="Salamov A.A."/>
            <person name="Simmons B.A."/>
            <person name="Magnuson J.K."/>
            <person name="Chen J."/>
            <person name="Drula E."/>
            <person name="Henrissat B."/>
            <person name="Wiebenga A."/>
            <person name="Lubbers R.J."/>
            <person name="Gomes A.C."/>
            <person name="Makela M.R."/>
            <person name="Stajich J."/>
            <person name="Grigoriev I.V."/>
            <person name="Mortensen U.H."/>
            <person name="De Vries R.P."/>
            <person name="Baker S.E."/>
            <person name="Andersen M.R."/>
        </authorList>
    </citation>
    <scope>NUCLEOTIDE SEQUENCE [LARGE SCALE GENOMIC DNA]</scope>
    <source>
        <strain evidence="1 2">CBS 588.65</strain>
    </source>
</reference>
<sequence length="62" mass="7634">MPNQTPHQPLRAYINKKSIQDYIQPWQQILLFIIHTQTNWLWTQRKPGYIITVRQCKTWQQL</sequence>
<gene>
    <name evidence="1" type="ORF">BJX63DRAFT_133294</name>
</gene>
<dbReference type="Proteomes" id="UP001610334">
    <property type="component" value="Unassembled WGS sequence"/>
</dbReference>
<dbReference type="EMBL" id="JBFXLT010000204">
    <property type="protein sequence ID" value="KAL2802157.1"/>
    <property type="molecule type" value="Genomic_DNA"/>
</dbReference>
<comment type="caution">
    <text evidence="1">The sequence shown here is derived from an EMBL/GenBank/DDBJ whole genome shotgun (WGS) entry which is preliminary data.</text>
</comment>
<protein>
    <submittedName>
        <fullName evidence="1">Uncharacterized protein</fullName>
    </submittedName>
</protein>
<accession>A0ABR4GTA2</accession>
<evidence type="ECO:0000313" key="2">
    <source>
        <dbReference type="Proteomes" id="UP001610334"/>
    </source>
</evidence>
<organism evidence="1 2">
    <name type="scientific">Aspergillus granulosus</name>
    <dbReference type="NCBI Taxonomy" id="176169"/>
    <lineage>
        <taxon>Eukaryota</taxon>
        <taxon>Fungi</taxon>
        <taxon>Dikarya</taxon>
        <taxon>Ascomycota</taxon>
        <taxon>Pezizomycotina</taxon>
        <taxon>Eurotiomycetes</taxon>
        <taxon>Eurotiomycetidae</taxon>
        <taxon>Eurotiales</taxon>
        <taxon>Aspergillaceae</taxon>
        <taxon>Aspergillus</taxon>
        <taxon>Aspergillus subgen. Nidulantes</taxon>
    </lineage>
</organism>
<evidence type="ECO:0000313" key="1">
    <source>
        <dbReference type="EMBL" id="KAL2802157.1"/>
    </source>
</evidence>
<keyword evidence="2" id="KW-1185">Reference proteome</keyword>
<name>A0ABR4GTA2_9EURO</name>